<proteinExistence type="predicted"/>
<evidence type="ECO:0000313" key="1">
    <source>
        <dbReference type="EMBL" id="RVW27444.1"/>
    </source>
</evidence>
<reference evidence="1 2" key="1">
    <citation type="journal article" date="2018" name="PLoS Genet.">
        <title>Population sequencing reveals clonal diversity and ancestral inbreeding in the grapevine cultivar Chardonnay.</title>
        <authorList>
            <person name="Roach M.J."/>
            <person name="Johnson D.L."/>
            <person name="Bohlmann J."/>
            <person name="van Vuuren H.J."/>
            <person name="Jones S.J."/>
            <person name="Pretorius I.S."/>
            <person name="Schmidt S.A."/>
            <person name="Borneman A.R."/>
        </authorList>
    </citation>
    <scope>NUCLEOTIDE SEQUENCE [LARGE SCALE GENOMIC DNA]</scope>
    <source>
        <strain evidence="2">cv. Chardonnay</strain>
        <tissue evidence="1">Leaf</tissue>
    </source>
</reference>
<dbReference type="EMBL" id="QGNW01001951">
    <property type="protein sequence ID" value="RVW27444.1"/>
    <property type="molecule type" value="Genomic_DNA"/>
</dbReference>
<organism evidence="1 2">
    <name type="scientific">Vitis vinifera</name>
    <name type="common">Grape</name>
    <dbReference type="NCBI Taxonomy" id="29760"/>
    <lineage>
        <taxon>Eukaryota</taxon>
        <taxon>Viridiplantae</taxon>
        <taxon>Streptophyta</taxon>
        <taxon>Embryophyta</taxon>
        <taxon>Tracheophyta</taxon>
        <taxon>Spermatophyta</taxon>
        <taxon>Magnoliopsida</taxon>
        <taxon>eudicotyledons</taxon>
        <taxon>Gunneridae</taxon>
        <taxon>Pentapetalae</taxon>
        <taxon>rosids</taxon>
        <taxon>Vitales</taxon>
        <taxon>Vitaceae</taxon>
        <taxon>Viteae</taxon>
        <taxon>Vitis</taxon>
    </lineage>
</organism>
<dbReference type="AlphaFoldDB" id="A0A438CW62"/>
<dbReference type="PANTHER" id="PTHR36617:SF16">
    <property type="entry name" value="OS04G0516500 PROTEIN"/>
    <property type="match status" value="1"/>
</dbReference>
<dbReference type="PANTHER" id="PTHR36617">
    <property type="entry name" value="PROTEIN, PUTATIVE-RELATED"/>
    <property type="match status" value="1"/>
</dbReference>
<accession>A0A438CW62</accession>
<name>A0A438CW62_VITVI</name>
<gene>
    <name evidence="1" type="ORF">CK203_094373</name>
</gene>
<sequence>MSPLQELPAATRSNAHRRRNFMAKLRVDGVMLDGEDDIKEAVTNAFQRILEETGEWRLSIDGLVFDSLQLADSEALETPFSEEEVLVALSNLSGDKAPGPDGFSLAFWQQCWDFVKLELRRKWGLAPSGWDGLDDFEACSRLKINLEKSEMILVGNVPNLEQLAKVLRCKAGAIPTTYLGLPLGVSYKSSKVWEGVEERFQKRLLNGSNSISQKRLDWKRFKGISCGVGELWLTSPIYRVDEGWYTNGVRERYGVGVWKAIRNGLEDFKVRTRFRVKSGNRVKFWKDRWRTDLSLRDAFPNLFSITSFKNAQVVDVWDGGSWNPRFIRQLNDWELKKVNNFFGRQHDHSLSMDSEDLVEWADTKSGVFSIRSFYSPLANRRADPFPHVDDALFGVRVALELGRLFYW</sequence>
<comment type="caution">
    <text evidence="1">The sequence shown here is derived from an EMBL/GenBank/DDBJ whole genome shotgun (WGS) entry which is preliminary data.</text>
</comment>
<dbReference type="Proteomes" id="UP000288805">
    <property type="component" value="Unassembled WGS sequence"/>
</dbReference>
<evidence type="ECO:0000313" key="2">
    <source>
        <dbReference type="Proteomes" id="UP000288805"/>
    </source>
</evidence>
<protein>
    <submittedName>
        <fullName evidence="1">Uncharacterized protein</fullName>
    </submittedName>
</protein>